<organism evidence="2 3">
    <name type="scientific">Cercophora scortea</name>
    <dbReference type="NCBI Taxonomy" id="314031"/>
    <lineage>
        <taxon>Eukaryota</taxon>
        <taxon>Fungi</taxon>
        <taxon>Dikarya</taxon>
        <taxon>Ascomycota</taxon>
        <taxon>Pezizomycotina</taxon>
        <taxon>Sordariomycetes</taxon>
        <taxon>Sordariomycetidae</taxon>
        <taxon>Sordariales</taxon>
        <taxon>Lasiosphaeriaceae</taxon>
        <taxon>Cercophora</taxon>
    </lineage>
</organism>
<protein>
    <submittedName>
        <fullName evidence="2">Uncharacterized protein</fullName>
    </submittedName>
</protein>
<dbReference type="AlphaFoldDB" id="A0AAE0M728"/>
<comment type="caution">
    <text evidence="2">The sequence shown here is derived from an EMBL/GenBank/DDBJ whole genome shotgun (WGS) entry which is preliminary data.</text>
</comment>
<keyword evidence="3" id="KW-1185">Reference proteome</keyword>
<evidence type="ECO:0000256" key="1">
    <source>
        <dbReference type="SAM" id="MobiDB-lite"/>
    </source>
</evidence>
<proteinExistence type="predicted"/>
<accession>A0AAE0M728</accession>
<dbReference type="PROSITE" id="PS51257">
    <property type="entry name" value="PROKAR_LIPOPROTEIN"/>
    <property type="match status" value="1"/>
</dbReference>
<dbReference type="EMBL" id="JAUEPO010000005">
    <property type="protein sequence ID" value="KAK3321380.1"/>
    <property type="molecule type" value="Genomic_DNA"/>
</dbReference>
<gene>
    <name evidence="2" type="ORF">B0T19DRAFT_432207</name>
</gene>
<feature type="region of interest" description="Disordered" evidence="1">
    <location>
        <begin position="152"/>
        <end position="173"/>
    </location>
</feature>
<name>A0AAE0M728_9PEZI</name>
<evidence type="ECO:0000313" key="2">
    <source>
        <dbReference type="EMBL" id="KAK3321380.1"/>
    </source>
</evidence>
<reference evidence="2" key="2">
    <citation type="submission" date="2023-06" db="EMBL/GenBank/DDBJ databases">
        <authorList>
            <consortium name="Lawrence Berkeley National Laboratory"/>
            <person name="Haridas S."/>
            <person name="Hensen N."/>
            <person name="Bonometti L."/>
            <person name="Westerberg I."/>
            <person name="Brannstrom I.O."/>
            <person name="Guillou S."/>
            <person name="Cros-Aarteil S."/>
            <person name="Calhoun S."/>
            <person name="Kuo A."/>
            <person name="Mondo S."/>
            <person name="Pangilinan J."/>
            <person name="Riley R."/>
            <person name="Labutti K."/>
            <person name="Andreopoulos B."/>
            <person name="Lipzen A."/>
            <person name="Chen C."/>
            <person name="Yanf M."/>
            <person name="Daum C."/>
            <person name="Ng V."/>
            <person name="Clum A."/>
            <person name="Steindorff A."/>
            <person name="Ohm R."/>
            <person name="Martin F."/>
            <person name="Silar P."/>
            <person name="Natvig D."/>
            <person name="Lalanne C."/>
            <person name="Gautier V."/>
            <person name="Ament-Velasquez S.L."/>
            <person name="Kruys A."/>
            <person name="Hutchinson M.I."/>
            <person name="Powell A.J."/>
            <person name="Barry K."/>
            <person name="Miller A.N."/>
            <person name="Grigoriev I.V."/>
            <person name="Debuchy R."/>
            <person name="Gladieux P."/>
            <person name="Thoren M.H."/>
            <person name="Johannesson H."/>
        </authorList>
    </citation>
    <scope>NUCLEOTIDE SEQUENCE</scope>
    <source>
        <strain evidence="2">SMH4131-1</strain>
    </source>
</reference>
<dbReference type="Proteomes" id="UP001286456">
    <property type="component" value="Unassembled WGS sequence"/>
</dbReference>
<reference evidence="2" key="1">
    <citation type="journal article" date="2023" name="Mol. Phylogenet. Evol.">
        <title>Genome-scale phylogeny and comparative genomics of the fungal order Sordariales.</title>
        <authorList>
            <person name="Hensen N."/>
            <person name="Bonometti L."/>
            <person name="Westerberg I."/>
            <person name="Brannstrom I.O."/>
            <person name="Guillou S."/>
            <person name="Cros-Aarteil S."/>
            <person name="Calhoun S."/>
            <person name="Haridas S."/>
            <person name="Kuo A."/>
            <person name="Mondo S."/>
            <person name="Pangilinan J."/>
            <person name="Riley R."/>
            <person name="LaButti K."/>
            <person name="Andreopoulos B."/>
            <person name="Lipzen A."/>
            <person name="Chen C."/>
            <person name="Yan M."/>
            <person name="Daum C."/>
            <person name="Ng V."/>
            <person name="Clum A."/>
            <person name="Steindorff A."/>
            <person name="Ohm R.A."/>
            <person name="Martin F."/>
            <person name="Silar P."/>
            <person name="Natvig D.O."/>
            <person name="Lalanne C."/>
            <person name="Gautier V."/>
            <person name="Ament-Velasquez S.L."/>
            <person name="Kruys A."/>
            <person name="Hutchinson M.I."/>
            <person name="Powell A.J."/>
            <person name="Barry K."/>
            <person name="Miller A.N."/>
            <person name="Grigoriev I.V."/>
            <person name="Debuchy R."/>
            <person name="Gladieux P."/>
            <person name="Hiltunen Thoren M."/>
            <person name="Johannesson H."/>
        </authorList>
    </citation>
    <scope>NUCLEOTIDE SEQUENCE</scope>
    <source>
        <strain evidence="2">SMH4131-1</strain>
    </source>
</reference>
<evidence type="ECO:0000313" key="3">
    <source>
        <dbReference type="Proteomes" id="UP001286456"/>
    </source>
</evidence>
<sequence>MAESCRILPPLTQPQGMSSCQCNPLLPLQITLRCQMPESQTLLVSVTKKQAKQPRHGRQRKKTCARPSAPRILPSFSAAAGAVVVAAASSLAPSSAAALFPLEPALLPPRGLPSSFPSDCSLGVASTWLLACFARSLLSLVSRQRTSQSISGRMPVPWYGTGKAPQGKARRGR</sequence>